<sequence>MKKKYFIFRKSWIVLLLLISAFAFAQTNTWDGSKSNNWDDYRNWSLNLVPNSAHDVVIPNNYTVTVNTAAVCKTLVINSGNNSNAITINTGKSLNVSGLVTIGAGTGSGDNKLINVGANIFSCGSINITATGSNNRNSGITLSTGTVTVAGNVAMGDVNDFVKFTGAGLLRVGGDMSSGTLIPSTGTVEYNGNSEQALESYTYYNLLISEIGNKNSTGTAFSVANDLTISKGNLILTATDANYNIGNNLAVANTGTLTHNVNWDSAGKLLLVGGNLTIDGAFSYSGVARSHLQMNTGGKTIKTGTAALSILTMNNTTGIISAVGPVVINDNFWPSFNVSGGTFATGSNTVTANGGVLVAGGTLLVNGGTLNVTGGLNVGYDLAASGTLNLDSGIINTDALNIGNGTRTGIFNHKGGIANIGNLTINATGANAYTCSTTGPQTINISGNWINSKTFTAGTSSTVNFVGNSLQTITGTLSGPGGKFYNLTFNGVGGSWTNSAPIDVANTLTMSNGILNTTPINFLNITNKSNTGASNGTATSFVSGPIKWATTSNVSYAFPVGKGSTYLPFVLNTKGTTGTTAQVEAFDSNCGGAANYTNVGGLSNTEYWSLTTTGTFTNSLVSLSRPTSISPFDVIASSTVANGTYASLDGTVGANGITNSLAIGTNMFFTFGRKNGIRTGAISGSPFCAGTSVSVPYTIIGTYVAANTFAAQLSDAFGSFSTPINIGNITSPLAGTISATIPSGSAAGTKYRIRVISNTSPNNVIGEMNSGDLTITAINSATLTSGPGTNSQALCIGTSLINITFSTTGATGIGAATGLPAGVSSNFSSGVITLSGTPTASGTFNYSIPLSGGCGSVNATGTIKINAPTTYTSGIWSDGVPDINKKAIFATDYTTTSGQNINACSCEVKNGAVLRISINSTLTVQNEITNLGSGSNFIVESDGNLIQVNDLPTNSGSITSEREFTIGAAREQYNYLGTPVAFEAGQSYKTIFPGSTNTAVLYHNQATNTFSTSSGANVPGRGSAVKEPLPTTTLVGGKTTVQFRGVPQNGQITLGIANSNTGLTTLGYNLVGNPYASNIDLRKLYDINGGKTDPTQITSLDISPTFYFWDNSGNKQFQQQGSGYNGQSYAVFNVLTGGNGTGTAAGSLSGSITGTKKPTKIVSVGQGFMTRSLKTNYNFIFNNSVRTNETATPNFLGRGDSVIQDDRYWLKMTAPSGIISTITVVHYPGGNNFFGAEDSRSMGGSDAIYSLVENEKVAINGRTSLVNTDVIPLGSQFFTNGNYNIGIDTAEGIFANGQNIYLKDNQTGIITNLSAGNYTFGANAGESTGRFEIIYKPETVLATEGKVKDQLIVYKDGSDFVVKSKTKKITDIEVYDTAGRLICKTLANRNTVFISAEKFANGVYILKINQEGLVTSKKVIK</sequence>
<keyword evidence="5" id="KW-1185">Reference proteome</keyword>
<organism evidence="4 5">
    <name type="scientific">Kaistella jeonii</name>
    <dbReference type="NCBI Taxonomy" id="266749"/>
    <lineage>
        <taxon>Bacteria</taxon>
        <taxon>Pseudomonadati</taxon>
        <taxon>Bacteroidota</taxon>
        <taxon>Flavobacteriia</taxon>
        <taxon>Flavobacteriales</taxon>
        <taxon>Weeksellaceae</taxon>
        <taxon>Chryseobacterium group</taxon>
        <taxon>Kaistella</taxon>
    </lineage>
</organism>
<gene>
    <name evidence="4" type="ORF">OA86_08745</name>
</gene>
<dbReference type="EMBL" id="JSYL01000004">
    <property type="protein sequence ID" value="KIA89138.1"/>
    <property type="molecule type" value="Genomic_DNA"/>
</dbReference>
<evidence type="ECO:0000313" key="4">
    <source>
        <dbReference type="EMBL" id="KIA89138.1"/>
    </source>
</evidence>
<dbReference type="RefSeq" id="WP_039351755.1">
    <property type="nucleotide sequence ID" value="NZ_FOLA01000004.1"/>
</dbReference>
<evidence type="ECO:0000256" key="1">
    <source>
        <dbReference type="ARBA" id="ARBA00022729"/>
    </source>
</evidence>
<dbReference type="Proteomes" id="UP000031473">
    <property type="component" value="Unassembled WGS sequence"/>
</dbReference>
<feature type="signal peptide" evidence="2">
    <location>
        <begin position="1"/>
        <end position="25"/>
    </location>
</feature>
<evidence type="ECO:0000256" key="2">
    <source>
        <dbReference type="SAM" id="SignalP"/>
    </source>
</evidence>
<name>A0A0C1FB92_9FLAO</name>
<comment type="caution">
    <text evidence="4">The sequence shown here is derived from an EMBL/GenBank/DDBJ whole genome shotgun (WGS) entry which is preliminary data.</text>
</comment>
<dbReference type="Pfam" id="PF18962">
    <property type="entry name" value="Por_Secre_tail"/>
    <property type="match status" value="1"/>
</dbReference>
<feature type="domain" description="Secretion system C-terminal sorting" evidence="3">
    <location>
        <begin position="1364"/>
        <end position="1420"/>
    </location>
</feature>
<protein>
    <recommendedName>
        <fullName evidence="3">Secretion system C-terminal sorting domain-containing protein</fullName>
    </recommendedName>
</protein>
<feature type="chain" id="PRO_5030004946" description="Secretion system C-terminal sorting domain-containing protein" evidence="2">
    <location>
        <begin position="26"/>
        <end position="1421"/>
    </location>
</feature>
<keyword evidence="1 2" id="KW-0732">Signal</keyword>
<accession>A0A0C1FB92</accession>
<dbReference type="OrthoDB" id="906679at2"/>
<evidence type="ECO:0000259" key="3">
    <source>
        <dbReference type="Pfam" id="PF18962"/>
    </source>
</evidence>
<evidence type="ECO:0000313" key="5">
    <source>
        <dbReference type="Proteomes" id="UP000031473"/>
    </source>
</evidence>
<proteinExistence type="predicted"/>
<dbReference type="InterPro" id="IPR026444">
    <property type="entry name" value="Secre_tail"/>
</dbReference>
<reference evidence="4 5" key="1">
    <citation type="submission" date="2014-10" db="EMBL/GenBank/DDBJ databases">
        <title>Kaistella jeonii genome.</title>
        <authorList>
            <person name="Clayton J.T."/>
            <person name="Newman J.D."/>
        </authorList>
    </citation>
    <scope>NUCLEOTIDE SEQUENCE [LARGE SCALE GENOMIC DNA]</scope>
    <source>
        <strain evidence="4 5">DSM 17048</strain>
    </source>
</reference>
<dbReference type="STRING" id="266749.SAMN05421876_1048"/>
<dbReference type="NCBIfam" id="TIGR04183">
    <property type="entry name" value="Por_Secre_tail"/>
    <property type="match status" value="1"/>
</dbReference>